<proteinExistence type="predicted"/>
<feature type="coiled-coil region" evidence="1">
    <location>
        <begin position="28"/>
        <end position="94"/>
    </location>
</feature>
<evidence type="ECO:0000313" key="3">
    <source>
        <dbReference type="EMBL" id="CAH1239299.1"/>
    </source>
</evidence>
<gene>
    <name evidence="3" type="primary">Hypp5801</name>
    <name evidence="3" type="ORF">BLAG_LOCUS3643</name>
</gene>
<name>A0A8J9W3Y4_BRALA</name>
<keyword evidence="4" id="KW-1185">Reference proteome</keyword>
<evidence type="ECO:0000256" key="1">
    <source>
        <dbReference type="SAM" id="Coils"/>
    </source>
</evidence>
<dbReference type="PANTHER" id="PTHR34714">
    <property type="entry name" value="EGF-LIKE DOMAIN-CONTAINING PROTEIN"/>
    <property type="match status" value="1"/>
</dbReference>
<organism evidence="3 4">
    <name type="scientific">Branchiostoma lanceolatum</name>
    <name type="common">Common lancelet</name>
    <name type="synonym">Amphioxus lanceolatum</name>
    <dbReference type="NCBI Taxonomy" id="7740"/>
    <lineage>
        <taxon>Eukaryota</taxon>
        <taxon>Metazoa</taxon>
        <taxon>Chordata</taxon>
        <taxon>Cephalochordata</taxon>
        <taxon>Leptocardii</taxon>
        <taxon>Amphioxiformes</taxon>
        <taxon>Branchiostomatidae</taxon>
        <taxon>Branchiostoma</taxon>
    </lineage>
</organism>
<evidence type="ECO:0000313" key="4">
    <source>
        <dbReference type="Proteomes" id="UP000838412"/>
    </source>
</evidence>
<dbReference type="OrthoDB" id="10071760at2759"/>
<sequence>MVSEEEANVFRDEYNRALDRTQSVALRLEAARRLLAKQNDIIQLQERDLQDMATELEVAKETRRQMKARLDESNVKLDAAKDDFEEGIEQYKEQQAAQAAFGFIGAIFGIFIGVIQIGLGQVAGGVSSIVGSTIDIAETITDLTILMRDLEEYNSIADDALESAAGAISGSEYEGYILTMEKAVELHIKVVEWDNLQNVAGALLGHGEVTKISGSREYRRIMSETANWGKALTETTIAEAELRVQYESRKRWLAAEKREKERIEAQVSLDESRREVSLELTSAIGLTAFHSRREVSLELTSAIGLTAFHVKLELNNILLDYCNSYFYFQFQECGTAYKPNLGDDLVTLLNKVSNAAQDGLQNLASFNPPPQPFNNLNIRITDSPTACVNATECPVTTLRENRVLHVEIRHDHPNFLSWDRVRIEKIRVFLIGATLPSNRMRVSISTSGEFFDRYRSTEQDFVGVPLRRGFEYNPSSNGVIVDGNIHDDFHGYYSLTTPFTTWVIDVSTGLNSGLDLRDLSRVEMHLWGSLVSGSRDAQVLDNMVIDL</sequence>
<dbReference type="AlphaFoldDB" id="A0A8J9W3Y4"/>
<keyword evidence="2" id="KW-1133">Transmembrane helix</keyword>
<protein>
    <submittedName>
        <fullName evidence="3">Hypp5801 protein</fullName>
    </submittedName>
</protein>
<keyword evidence="1" id="KW-0175">Coiled coil</keyword>
<dbReference type="PANTHER" id="PTHR34714:SF2">
    <property type="entry name" value="EGF-LIKE DOMAIN-CONTAINING PROTEIN"/>
    <property type="match status" value="1"/>
</dbReference>
<dbReference type="Proteomes" id="UP000838412">
    <property type="component" value="Chromosome 11"/>
</dbReference>
<accession>A0A8J9W3Y4</accession>
<feature type="transmembrane region" description="Helical" evidence="2">
    <location>
        <begin position="99"/>
        <end position="119"/>
    </location>
</feature>
<keyword evidence="2" id="KW-0812">Transmembrane</keyword>
<dbReference type="EMBL" id="OV696696">
    <property type="protein sequence ID" value="CAH1239299.1"/>
    <property type="molecule type" value="Genomic_DNA"/>
</dbReference>
<evidence type="ECO:0000256" key="2">
    <source>
        <dbReference type="SAM" id="Phobius"/>
    </source>
</evidence>
<reference evidence="3" key="1">
    <citation type="submission" date="2022-01" db="EMBL/GenBank/DDBJ databases">
        <authorList>
            <person name="Braso-Vives M."/>
        </authorList>
    </citation>
    <scope>NUCLEOTIDE SEQUENCE</scope>
</reference>
<keyword evidence="2" id="KW-0472">Membrane</keyword>